<evidence type="ECO:0000256" key="1">
    <source>
        <dbReference type="SAM" id="MobiDB-lite"/>
    </source>
</evidence>
<evidence type="ECO:0000313" key="4">
    <source>
        <dbReference type="Proteomes" id="UP000285286"/>
    </source>
</evidence>
<proteinExistence type="predicted"/>
<organism evidence="3 4">
    <name type="scientific">Pseudomonas vranovensis</name>
    <dbReference type="NCBI Taxonomy" id="321661"/>
    <lineage>
        <taxon>Bacteria</taxon>
        <taxon>Pseudomonadati</taxon>
        <taxon>Pseudomonadota</taxon>
        <taxon>Gammaproteobacteria</taxon>
        <taxon>Pseudomonadales</taxon>
        <taxon>Pseudomonadaceae</taxon>
        <taxon>Pseudomonas</taxon>
    </lineage>
</organism>
<feature type="region of interest" description="Disordered" evidence="1">
    <location>
        <begin position="223"/>
        <end position="244"/>
    </location>
</feature>
<name>A0A423DGE5_9PSED</name>
<accession>A0A423DGE5</accession>
<feature type="chain" id="PRO_5019086018" evidence="2">
    <location>
        <begin position="23"/>
        <end position="244"/>
    </location>
</feature>
<sequence length="244" mass="25925">MRFQRSGIAALLATLTCTAVLAADDISGVALGSSLAVAKEAIAEANPNFKLSPLMLRDGKEAGVTAVTADRLKGTGIGNAGGPSDEFAALQNDAGKVWFIARVQRFEDGSRIKTEALKAALTEKFGKPSNITQMMTLGLVWQYDRDGKQYFGPSSEGPCKGVRSASSNIPGVSFPAPQSFSPTCGKIIQVGASEQPDEMVPHYTVSIIDVKSMFDELTARDANAEADRNKKLSDEQAKNVKPKI</sequence>
<keyword evidence="2" id="KW-0732">Signal</keyword>
<dbReference type="EMBL" id="MOAM01000024">
    <property type="protein sequence ID" value="ROL70620.1"/>
    <property type="molecule type" value="Genomic_DNA"/>
</dbReference>
<gene>
    <name evidence="3" type="ORF">BHU25_16290</name>
</gene>
<dbReference type="RefSeq" id="WP_123566649.1">
    <property type="nucleotide sequence ID" value="NZ_MOAM01000024.1"/>
</dbReference>
<reference evidence="3 4" key="1">
    <citation type="submission" date="2016-10" db="EMBL/GenBank/DDBJ databases">
        <title>Comparative genome analysis of multiple Pseudomonas spp. focuses on biocontrol and plant growth promoting traits.</title>
        <authorList>
            <person name="Tao X.-Y."/>
            <person name="Taylor C.G."/>
        </authorList>
    </citation>
    <scope>NUCLEOTIDE SEQUENCE [LARGE SCALE GENOMIC DNA]</scope>
    <source>
        <strain evidence="3 4">15D11</strain>
    </source>
</reference>
<protein>
    <submittedName>
        <fullName evidence="3">Uncharacterized protein</fullName>
    </submittedName>
</protein>
<evidence type="ECO:0000256" key="2">
    <source>
        <dbReference type="SAM" id="SignalP"/>
    </source>
</evidence>
<keyword evidence="4" id="KW-1185">Reference proteome</keyword>
<feature type="compositionally biased region" description="Basic and acidic residues" evidence="1">
    <location>
        <begin position="223"/>
        <end position="238"/>
    </location>
</feature>
<dbReference type="Proteomes" id="UP000285286">
    <property type="component" value="Unassembled WGS sequence"/>
</dbReference>
<dbReference type="AlphaFoldDB" id="A0A423DGE5"/>
<feature type="signal peptide" evidence="2">
    <location>
        <begin position="1"/>
        <end position="22"/>
    </location>
</feature>
<evidence type="ECO:0000313" key="3">
    <source>
        <dbReference type="EMBL" id="ROL70620.1"/>
    </source>
</evidence>
<comment type="caution">
    <text evidence="3">The sequence shown here is derived from an EMBL/GenBank/DDBJ whole genome shotgun (WGS) entry which is preliminary data.</text>
</comment>